<dbReference type="Proteomes" id="UP000887565">
    <property type="component" value="Unplaced"/>
</dbReference>
<protein>
    <submittedName>
        <fullName evidence="2">Uncharacterized protein</fullName>
    </submittedName>
</protein>
<dbReference type="AlphaFoldDB" id="A0A915ITI5"/>
<keyword evidence="1" id="KW-1185">Reference proteome</keyword>
<dbReference type="WBParaSite" id="nRc.2.0.1.t17504-RA">
    <property type="protein sequence ID" value="nRc.2.0.1.t17504-RA"/>
    <property type="gene ID" value="nRc.2.0.1.g17504"/>
</dbReference>
<reference evidence="2" key="1">
    <citation type="submission" date="2022-11" db="UniProtKB">
        <authorList>
            <consortium name="WormBaseParasite"/>
        </authorList>
    </citation>
    <scope>IDENTIFICATION</scope>
</reference>
<accession>A0A915ITI5</accession>
<proteinExistence type="predicted"/>
<organism evidence="1 2">
    <name type="scientific">Romanomermis culicivorax</name>
    <name type="common">Nematode worm</name>
    <dbReference type="NCBI Taxonomy" id="13658"/>
    <lineage>
        <taxon>Eukaryota</taxon>
        <taxon>Metazoa</taxon>
        <taxon>Ecdysozoa</taxon>
        <taxon>Nematoda</taxon>
        <taxon>Enoplea</taxon>
        <taxon>Dorylaimia</taxon>
        <taxon>Mermithida</taxon>
        <taxon>Mermithoidea</taxon>
        <taxon>Mermithidae</taxon>
        <taxon>Romanomermis</taxon>
    </lineage>
</organism>
<sequence>MVKFSRKEMQSLQRSCQKFCLGGAKKNQPPKNRQKKIAANSFSKFLAELYGKMSERSVTRDQEINIDNLEIVENSDHQGVCIMEEKFIK</sequence>
<name>A0A915ITI5_ROMCU</name>
<evidence type="ECO:0000313" key="2">
    <source>
        <dbReference type="WBParaSite" id="nRc.2.0.1.t17504-RA"/>
    </source>
</evidence>
<evidence type="ECO:0000313" key="1">
    <source>
        <dbReference type="Proteomes" id="UP000887565"/>
    </source>
</evidence>